<dbReference type="AlphaFoldDB" id="A0A2Y9A271"/>
<dbReference type="SUPFAM" id="SSF54593">
    <property type="entry name" value="Glyoxalase/Bleomycin resistance protein/Dihydroxybiphenyl dioxygenase"/>
    <property type="match status" value="1"/>
</dbReference>
<evidence type="ECO:0000259" key="2">
    <source>
        <dbReference type="PROSITE" id="PS51819"/>
    </source>
</evidence>
<evidence type="ECO:0000256" key="1">
    <source>
        <dbReference type="ARBA" id="ARBA00022723"/>
    </source>
</evidence>
<dbReference type="Proteomes" id="UP000251571">
    <property type="component" value="Unassembled WGS sequence"/>
</dbReference>
<gene>
    <name evidence="3" type="ORF">BCF38_101774</name>
    <name evidence="4" type="ORF">SAMN05421539_101774</name>
</gene>
<dbReference type="Pfam" id="PF00903">
    <property type="entry name" value="Glyoxalase"/>
    <property type="match status" value="1"/>
</dbReference>
<proteinExistence type="predicted"/>
<protein>
    <submittedName>
        <fullName evidence="3 4">Catechol 2,3-dioxygenase</fullName>
    </submittedName>
</protein>
<dbReference type="InterPro" id="IPR004360">
    <property type="entry name" value="Glyas_Fos-R_dOase_dom"/>
</dbReference>
<keyword evidence="4" id="KW-0223">Dioxygenase</keyword>
<accession>A0A2Y9A271</accession>
<dbReference type="GO" id="GO:0046872">
    <property type="term" value="F:metal ion binding"/>
    <property type="evidence" value="ECO:0007669"/>
    <property type="project" value="UniProtKB-KW"/>
</dbReference>
<keyword evidence="4" id="KW-0560">Oxidoreductase</keyword>
<dbReference type="PANTHER" id="PTHR43048:SF3">
    <property type="entry name" value="METHYLMALONYL-COA EPIMERASE, MITOCHONDRIAL"/>
    <property type="match status" value="1"/>
</dbReference>
<dbReference type="PANTHER" id="PTHR43048">
    <property type="entry name" value="METHYLMALONYL-COA EPIMERASE"/>
    <property type="match status" value="1"/>
</dbReference>
<evidence type="ECO:0000313" key="6">
    <source>
        <dbReference type="Proteomes" id="UP000251571"/>
    </source>
</evidence>
<dbReference type="RefSeq" id="WP_170125283.1">
    <property type="nucleotide sequence ID" value="NZ_QGDJ01000001.1"/>
</dbReference>
<evidence type="ECO:0000313" key="5">
    <source>
        <dbReference type="Proteomes" id="UP000245839"/>
    </source>
</evidence>
<dbReference type="GO" id="GO:0016829">
    <property type="term" value="F:lyase activity"/>
    <property type="evidence" value="ECO:0007669"/>
    <property type="project" value="UniProtKB-KW"/>
</dbReference>
<keyword evidence="3" id="KW-0456">Lyase</keyword>
<feature type="domain" description="VOC" evidence="2">
    <location>
        <begin position="4"/>
        <end position="137"/>
    </location>
</feature>
<evidence type="ECO:0000313" key="3">
    <source>
        <dbReference type="EMBL" id="PWJ22363.1"/>
    </source>
</evidence>
<dbReference type="InterPro" id="IPR037523">
    <property type="entry name" value="VOC_core"/>
</dbReference>
<evidence type="ECO:0000313" key="4">
    <source>
        <dbReference type="EMBL" id="SSA38641.1"/>
    </source>
</evidence>
<name>A0A2Y9A271_9RHOB</name>
<dbReference type="InterPro" id="IPR051785">
    <property type="entry name" value="MMCE/EMCE_epimerase"/>
</dbReference>
<reference evidence="4 6" key="1">
    <citation type="submission" date="2016-10" db="EMBL/GenBank/DDBJ databases">
        <authorList>
            <person name="Cai Z."/>
        </authorList>
    </citation>
    <scope>NUCLEOTIDE SEQUENCE [LARGE SCALE GENOMIC DNA]</scope>
    <source>
        <strain evidence="4 6">DSM 25227</strain>
    </source>
</reference>
<keyword evidence="5" id="KW-1185">Reference proteome</keyword>
<dbReference type="GO" id="GO:0046491">
    <property type="term" value="P:L-methylmalonyl-CoA metabolic process"/>
    <property type="evidence" value="ECO:0007669"/>
    <property type="project" value="TreeGrafter"/>
</dbReference>
<dbReference type="EMBL" id="QGDJ01000001">
    <property type="protein sequence ID" value="PWJ22363.1"/>
    <property type="molecule type" value="Genomic_DNA"/>
</dbReference>
<dbReference type="GO" id="GO:0004493">
    <property type="term" value="F:methylmalonyl-CoA epimerase activity"/>
    <property type="evidence" value="ECO:0007669"/>
    <property type="project" value="TreeGrafter"/>
</dbReference>
<organism evidence="4 6">
    <name type="scientific">Jannaschia seohaensis</name>
    <dbReference type="NCBI Taxonomy" id="475081"/>
    <lineage>
        <taxon>Bacteria</taxon>
        <taxon>Pseudomonadati</taxon>
        <taxon>Pseudomonadota</taxon>
        <taxon>Alphaproteobacteria</taxon>
        <taxon>Rhodobacterales</taxon>
        <taxon>Roseobacteraceae</taxon>
        <taxon>Jannaschia</taxon>
    </lineage>
</organism>
<dbReference type="InterPro" id="IPR029068">
    <property type="entry name" value="Glyas_Bleomycin-R_OHBP_Dase"/>
</dbReference>
<sequence length="138" mass="15076">MAWSIHHVNLEAKDVRRAAAFYTEILGMRETPWAFPKSRGYLPGDPDKLALLGDGRDGHSGLHLIAPDKEFAKRNDLAFNPSVGGHVAFQVDDLDAVIGRLRAAGIAHSVTGEFAIPGLRHVYLEDPEGNLIEINGRV</sequence>
<dbReference type="EMBL" id="UETC01000001">
    <property type="protein sequence ID" value="SSA38641.1"/>
    <property type="molecule type" value="Genomic_DNA"/>
</dbReference>
<reference evidence="3 5" key="2">
    <citation type="submission" date="2018-03" db="EMBL/GenBank/DDBJ databases">
        <title>Genomic Encyclopedia of Archaeal and Bacterial Type Strains, Phase II (KMG-II): from individual species to whole genera.</title>
        <authorList>
            <person name="Goeker M."/>
        </authorList>
    </citation>
    <scope>NUCLEOTIDE SEQUENCE [LARGE SCALE GENOMIC DNA]</scope>
    <source>
        <strain evidence="3 5">DSM 25227</strain>
    </source>
</reference>
<dbReference type="PROSITE" id="PS51819">
    <property type="entry name" value="VOC"/>
    <property type="match status" value="1"/>
</dbReference>
<dbReference type="Gene3D" id="3.10.180.10">
    <property type="entry name" value="2,3-Dihydroxybiphenyl 1,2-Dioxygenase, domain 1"/>
    <property type="match status" value="1"/>
</dbReference>
<keyword evidence="1" id="KW-0479">Metal-binding</keyword>
<dbReference type="Proteomes" id="UP000245839">
    <property type="component" value="Unassembled WGS sequence"/>
</dbReference>
<dbReference type="GO" id="GO:0051213">
    <property type="term" value="F:dioxygenase activity"/>
    <property type="evidence" value="ECO:0007669"/>
    <property type="project" value="UniProtKB-KW"/>
</dbReference>